<dbReference type="EMBL" id="VIGV01000003">
    <property type="protein sequence ID" value="TWS24171.1"/>
    <property type="molecule type" value="Genomic_DNA"/>
</dbReference>
<evidence type="ECO:0000313" key="1">
    <source>
        <dbReference type="EMBL" id="TWS24171.1"/>
    </source>
</evidence>
<sequence length="60" mass="6965">MPRNTKVTADGVDLKREHDIQVCRQNLERVAEWDGLFGAGARRFYESRLRKLLNGEDVHP</sequence>
<protein>
    <submittedName>
        <fullName evidence="1">Uncharacterized protein</fullName>
    </submittedName>
</protein>
<comment type="caution">
    <text evidence="1">The sequence shown here is derived from an EMBL/GenBank/DDBJ whole genome shotgun (WGS) entry which is preliminary data.</text>
</comment>
<gene>
    <name evidence="1" type="ORF">FK268_11195</name>
</gene>
<dbReference type="RefSeq" id="WP_146433978.1">
    <property type="nucleotide sequence ID" value="NZ_VIGV01000003.1"/>
</dbReference>
<reference evidence="1 2" key="2">
    <citation type="submission" date="2019-08" db="EMBL/GenBank/DDBJ databases">
        <title>Tsukamurella conjunctivitidis sp. nov., Tsukamurella assacharolytica sp. nov. and Tsukamurella sputae sp. nov. isolated from patients with conjunctivitis, bacteraemia (lymphoma) and respiratory infection (sputum) in Hong Kong.</title>
        <authorList>
            <person name="Fok K.M.N."/>
            <person name="Fong J.Y.H."/>
        </authorList>
    </citation>
    <scope>NUCLEOTIDE SEQUENCE [LARGE SCALE GENOMIC DNA]</scope>
    <source>
        <strain evidence="1 2">HKU70</strain>
    </source>
</reference>
<proteinExistence type="predicted"/>
<name>A0A5C5RPV0_9ACTN</name>
<evidence type="ECO:0000313" key="2">
    <source>
        <dbReference type="Proteomes" id="UP000319792"/>
    </source>
</evidence>
<keyword evidence="2" id="KW-1185">Reference proteome</keyword>
<accession>A0A5C5RPV0</accession>
<dbReference type="AlphaFoldDB" id="A0A5C5RPV0"/>
<organism evidence="1 2">
    <name type="scientific">Tsukamurella sputi</name>
    <dbReference type="NCBI Taxonomy" id="2591848"/>
    <lineage>
        <taxon>Bacteria</taxon>
        <taxon>Bacillati</taxon>
        <taxon>Actinomycetota</taxon>
        <taxon>Actinomycetes</taxon>
        <taxon>Mycobacteriales</taxon>
        <taxon>Tsukamurellaceae</taxon>
        <taxon>Tsukamurella</taxon>
    </lineage>
</organism>
<reference evidence="1 2" key="1">
    <citation type="submission" date="2019-06" db="EMBL/GenBank/DDBJ databases">
        <authorList>
            <person name="Teng J.L.L."/>
            <person name="Lee H.H."/>
            <person name="Lau S.K.P."/>
            <person name="Woo P.C.Y."/>
        </authorList>
    </citation>
    <scope>NUCLEOTIDE SEQUENCE [LARGE SCALE GENOMIC DNA]</scope>
    <source>
        <strain evidence="1 2">HKU70</strain>
    </source>
</reference>
<dbReference type="Proteomes" id="UP000319792">
    <property type="component" value="Unassembled WGS sequence"/>
</dbReference>